<name>A0A8J5UV13_9HYME</name>
<feature type="transmembrane region" description="Helical" evidence="5">
    <location>
        <begin position="197"/>
        <end position="214"/>
    </location>
</feature>
<feature type="transmembrane region" description="Helical" evidence="5">
    <location>
        <begin position="267"/>
        <end position="287"/>
    </location>
</feature>
<gene>
    <name evidence="7" type="ORF">G9C98_006652</name>
</gene>
<evidence type="ECO:0000256" key="4">
    <source>
        <dbReference type="ARBA" id="ARBA00023136"/>
    </source>
</evidence>
<dbReference type="AlphaFoldDB" id="A0A8J5UV13"/>
<dbReference type="PANTHER" id="PTHR22950">
    <property type="entry name" value="AMINO ACID TRANSPORTER"/>
    <property type="match status" value="1"/>
</dbReference>
<evidence type="ECO:0000256" key="1">
    <source>
        <dbReference type="ARBA" id="ARBA00004141"/>
    </source>
</evidence>
<feature type="domain" description="Amino acid transporter transmembrane" evidence="6">
    <location>
        <begin position="67"/>
        <end position="471"/>
    </location>
</feature>
<evidence type="ECO:0000313" key="8">
    <source>
        <dbReference type="Proteomes" id="UP000729913"/>
    </source>
</evidence>
<keyword evidence="2 5" id="KW-0812">Transmembrane</keyword>
<dbReference type="Pfam" id="PF01490">
    <property type="entry name" value="Aa_trans"/>
    <property type="match status" value="1"/>
</dbReference>
<protein>
    <recommendedName>
        <fullName evidence="6">Amino acid transporter transmembrane domain-containing protein</fullName>
    </recommendedName>
</protein>
<evidence type="ECO:0000313" key="7">
    <source>
        <dbReference type="EMBL" id="KAG8038325.1"/>
    </source>
</evidence>
<reference evidence="7" key="1">
    <citation type="submission" date="2020-03" db="EMBL/GenBank/DDBJ databases">
        <authorList>
            <person name="Chebbi M.A."/>
            <person name="Drezen J.M."/>
        </authorList>
    </citation>
    <scope>NUCLEOTIDE SEQUENCE</scope>
    <source>
        <tissue evidence="7">Whole body</tissue>
    </source>
</reference>
<feature type="transmembrane region" description="Helical" evidence="5">
    <location>
        <begin position="454"/>
        <end position="475"/>
    </location>
</feature>
<feature type="transmembrane region" description="Helical" evidence="5">
    <location>
        <begin position="343"/>
        <end position="366"/>
    </location>
</feature>
<comment type="subcellular location">
    <subcellularLocation>
        <location evidence="1">Membrane</location>
        <topology evidence="1">Multi-pass membrane protein</topology>
    </subcellularLocation>
</comment>
<dbReference type="GO" id="GO:0015179">
    <property type="term" value="F:L-amino acid transmembrane transporter activity"/>
    <property type="evidence" value="ECO:0007669"/>
    <property type="project" value="TreeGrafter"/>
</dbReference>
<evidence type="ECO:0000256" key="3">
    <source>
        <dbReference type="ARBA" id="ARBA00022989"/>
    </source>
</evidence>
<accession>A0A8J5UV13</accession>
<feature type="transmembrane region" description="Helical" evidence="5">
    <location>
        <begin position="386"/>
        <end position="404"/>
    </location>
</feature>
<keyword evidence="3 5" id="KW-1133">Transmembrane helix</keyword>
<proteinExistence type="predicted"/>
<dbReference type="OrthoDB" id="1684102at2759"/>
<dbReference type="PANTHER" id="PTHR22950:SF349">
    <property type="entry name" value="AMINO ACID TRANSPORTER TRANSMEMBRANE DOMAIN-CONTAINING PROTEIN"/>
    <property type="match status" value="1"/>
</dbReference>
<feature type="transmembrane region" description="Helical" evidence="5">
    <location>
        <begin position="410"/>
        <end position="433"/>
    </location>
</feature>
<feature type="transmembrane region" description="Helical" evidence="5">
    <location>
        <begin position="166"/>
        <end position="185"/>
    </location>
</feature>
<organism evidence="7 8">
    <name type="scientific">Cotesia typhae</name>
    <dbReference type="NCBI Taxonomy" id="2053667"/>
    <lineage>
        <taxon>Eukaryota</taxon>
        <taxon>Metazoa</taxon>
        <taxon>Ecdysozoa</taxon>
        <taxon>Arthropoda</taxon>
        <taxon>Hexapoda</taxon>
        <taxon>Insecta</taxon>
        <taxon>Pterygota</taxon>
        <taxon>Neoptera</taxon>
        <taxon>Endopterygota</taxon>
        <taxon>Hymenoptera</taxon>
        <taxon>Apocrita</taxon>
        <taxon>Ichneumonoidea</taxon>
        <taxon>Braconidae</taxon>
        <taxon>Microgastrinae</taxon>
        <taxon>Cotesia</taxon>
    </lineage>
</organism>
<sequence length="482" mass="53616">MELHTNPSFKKSKDIKRGAETIFEDSKINIIDDNYGVFRSNDPIMSLGNSTVNSNNASDHLIGSGHPTSYCETMMHLFKGNVGSGIFALGDAFRNAGLFLGPPLTIFLGIICVHAQHILIECNDEACKHVGNNVKTDNIGYAGTVELCFEIGPQRLRKFSGLMRKIVNLFICVTQFGFCCVYFVFISTNMLQVLDQYGFHLSVHWHMAIALLPIMMSTWIRNLKYLAPVSSIANLLVVAGYVATVYIMSYNLPPISERDYVADYQSIPLFFGTVIYSFEAITLVLPLKNEMKNPRKFSSPLGVLNVGMIFVAGMFVTMGFLAYLQYGDKIEGSVTLNLNSEEILPQCIKVAISLSIMFTYALQFYVPIAIMWPEILRRYGPFRHPVIVETCFRSALCLGTFILAEAIPNLGLFISLVGALSSTALALLFPPIIEIVVRSQNNTLSNFKLFKNCFILLIGFLGFITGTYESITAIIKAFSKKD</sequence>
<feature type="transmembrane region" description="Helical" evidence="5">
    <location>
        <begin position="226"/>
        <end position="247"/>
    </location>
</feature>
<comment type="caution">
    <text evidence="7">The sequence shown here is derived from an EMBL/GenBank/DDBJ whole genome shotgun (WGS) entry which is preliminary data.</text>
</comment>
<evidence type="ECO:0000256" key="5">
    <source>
        <dbReference type="SAM" id="Phobius"/>
    </source>
</evidence>
<dbReference type="GO" id="GO:0005774">
    <property type="term" value="C:vacuolar membrane"/>
    <property type="evidence" value="ECO:0007669"/>
    <property type="project" value="TreeGrafter"/>
</dbReference>
<evidence type="ECO:0000259" key="6">
    <source>
        <dbReference type="Pfam" id="PF01490"/>
    </source>
</evidence>
<dbReference type="EMBL" id="JAAOIC020000044">
    <property type="protein sequence ID" value="KAG8038325.1"/>
    <property type="molecule type" value="Genomic_DNA"/>
</dbReference>
<reference evidence="7" key="2">
    <citation type="submission" date="2021-04" db="EMBL/GenBank/DDBJ databases">
        <title>Genome-wide patterns of bracovirus chromosomal integration into multiple host tissues during parasitism.</title>
        <authorList>
            <person name="Chebbi M.A.C."/>
        </authorList>
    </citation>
    <scope>NUCLEOTIDE SEQUENCE</scope>
    <source>
        <tissue evidence="7">Whole body</tissue>
    </source>
</reference>
<dbReference type="Proteomes" id="UP000729913">
    <property type="component" value="Unassembled WGS sequence"/>
</dbReference>
<keyword evidence="4 5" id="KW-0472">Membrane</keyword>
<evidence type="ECO:0000256" key="2">
    <source>
        <dbReference type="ARBA" id="ARBA00022692"/>
    </source>
</evidence>
<feature type="transmembrane region" description="Helical" evidence="5">
    <location>
        <begin position="299"/>
        <end position="323"/>
    </location>
</feature>
<dbReference type="InterPro" id="IPR013057">
    <property type="entry name" value="AA_transpt_TM"/>
</dbReference>
<keyword evidence="8" id="KW-1185">Reference proteome</keyword>